<feature type="transmembrane region" description="Helical" evidence="8">
    <location>
        <begin position="424"/>
        <end position="443"/>
    </location>
</feature>
<feature type="transmembrane region" description="Helical" evidence="8">
    <location>
        <begin position="449"/>
        <end position="467"/>
    </location>
</feature>
<dbReference type="RefSeq" id="WP_146370715.1">
    <property type="nucleotide sequence ID" value="NZ_SJPP01000001.1"/>
</dbReference>
<keyword evidence="10" id="KW-1185">Reference proteome</keyword>
<dbReference type="OrthoDB" id="271295at2"/>
<feature type="transmembrane region" description="Helical" evidence="8">
    <location>
        <begin position="59"/>
        <end position="79"/>
    </location>
</feature>
<keyword evidence="5 8" id="KW-1133">Transmembrane helix</keyword>
<dbReference type="GO" id="GO:0005886">
    <property type="term" value="C:plasma membrane"/>
    <property type="evidence" value="ECO:0007669"/>
    <property type="project" value="UniProtKB-SubCell"/>
</dbReference>
<feature type="region of interest" description="Disordered" evidence="7">
    <location>
        <begin position="666"/>
        <end position="689"/>
    </location>
</feature>
<gene>
    <name evidence="9" type="primary">aaeB</name>
    <name evidence="9" type="ORF">CA54_22200</name>
</gene>
<sequence length="729" mass="78968">MWHRIVGLNSARTLLAAKSTAAIVVGYGLGLAFDWKASSIAVTIIVLQTASLGTTLNKASLRMMGTFSGALAGVVIVATCAHDRELFILAMALVAAVCVWGMQSSSHQYAWMLAMLTCAIVGWPTAMNPANTFHTCIDRVTAVTVGVILSSLAHGVFWPVTAGQQFEQSMQHVVEGCRDLVLLIRRGLLNQNIDVQAIDKLEIKLISFSSSISSTLNAARADSEHIRRHYSQYKQLSDELEELILATTAIGGTVTLYREELMVPAVSQSAPLQQMLDALDDISAATLQQLSMPRDGSHRGIDTSPAADCVLKGQTSLESQGFTALNLLLDTMHTFQGAATSVQSALAETEVACIEAPAASTIPQSAPDLKLRFTKSALAGLQVVASAWFFVLLNWPLGLQSAMILTMIFVYLNAQLPVALTASTILKAMLMALPIAAVFHFVVMPTLDSFIELSPWLALLFFPLMYGVSSRNPLTGMSAMLTVNLTNSLISVSTTPPQYDFSSFANAYLGMSGGISVVLLLAYVFETRNPRRGLHGALTALLKQSTDYLKALENGVPRTSAGASAAKRQRKQFMQCLAKMKKLSMAVNYRQDPHAHRDQIHAVLKACDAMVAKLIWSSVISIPPGKGSTIAKQSVNRVHDWCTATLSATAKSLCSLQPVDIQQPGETLFRPPDMATDTRRSDNVNESPVDIGNVSGAELTYYRSLADAIMVCQLKLNKVDWKRWTQSYF</sequence>
<feature type="transmembrane region" description="Helical" evidence="8">
    <location>
        <begin position="109"/>
        <end position="128"/>
    </location>
</feature>
<dbReference type="GO" id="GO:0022857">
    <property type="term" value="F:transmembrane transporter activity"/>
    <property type="evidence" value="ECO:0007669"/>
    <property type="project" value="InterPro"/>
</dbReference>
<keyword evidence="6 8" id="KW-0472">Membrane</keyword>
<dbReference type="EMBL" id="SJPP01000001">
    <property type="protein sequence ID" value="TWU13385.1"/>
    <property type="molecule type" value="Genomic_DNA"/>
</dbReference>
<protein>
    <submittedName>
        <fullName evidence="9">p-hydroxybenzoic acid efflux pump subunit AaeB</fullName>
    </submittedName>
</protein>
<feature type="transmembrane region" description="Helical" evidence="8">
    <location>
        <begin position="505"/>
        <end position="525"/>
    </location>
</feature>
<evidence type="ECO:0000256" key="4">
    <source>
        <dbReference type="ARBA" id="ARBA00022692"/>
    </source>
</evidence>
<evidence type="ECO:0000256" key="6">
    <source>
        <dbReference type="ARBA" id="ARBA00023136"/>
    </source>
</evidence>
<reference evidence="9 10" key="1">
    <citation type="submission" date="2019-02" db="EMBL/GenBank/DDBJ databases">
        <title>Deep-cultivation of Planctomycetes and their phenomic and genomic characterization uncovers novel biology.</title>
        <authorList>
            <person name="Wiegand S."/>
            <person name="Jogler M."/>
            <person name="Boedeker C."/>
            <person name="Pinto D."/>
            <person name="Vollmers J."/>
            <person name="Rivas-Marin E."/>
            <person name="Kohn T."/>
            <person name="Peeters S.H."/>
            <person name="Heuer A."/>
            <person name="Rast P."/>
            <person name="Oberbeckmann S."/>
            <person name="Bunk B."/>
            <person name="Jeske O."/>
            <person name="Meyerdierks A."/>
            <person name="Storesund J.E."/>
            <person name="Kallscheuer N."/>
            <person name="Luecker S."/>
            <person name="Lage O.M."/>
            <person name="Pohl T."/>
            <person name="Merkel B.J."/>
            <person name="Hornburger P."/>
            <person name="Mueller R.-W."/>
            <person name="Bruemmer F."/>
            <person name="Labrenz M."/>
            <person name="Spormann A.M."/>
            <person name="Op Den Camp H."/>
            <person name="Overmann J."/>
            <person name="Amann R."/>
            <person name="Jetten M.S.M."/>
            <person name="Mascher T."/>
            <person name="Medema M.H."/>
            <person name="Devos D.P."/>
            <person name="Kaster A.-K."/>
            <person name="Ovreas L."/>
            <person name="Rohde M."/>
            <person name="Galperin M.Y."/>
            <person name="Jogler C."/>
        </authorList>
    </citation>
    <scope>NUCLEOTIDE SEQUENCE [LARGE SCALE GENOMIC DNA]</scope>
    <source>
        <strain evidence="9 10">CA54</strain>
    </source>
</reference>
<evidence type="ECO:0000313" key="10">
    <source>
        <dbReference type="Proteomes" id="UP000320735"/>
    </source>
</evidence>
<organism evidence="9 10">
    <name type="scientific">Symmachiella macrocystis</name>
    <dbReference type="NCBI Taxonomy" id="2527985"/>
    <lineage>
        <taxon>Bacteria</taxon>
        <taxon>Pseudomonadati</taxon>
        <taxon>Planctomycetota</taxon>
        <taxon>Planctomycetia</taxon>
        <taxon>Planctomycetales</taxon>
        <taxon>Planctomycetaceae</taxon>
        <taxon>Symmachiella</taxon>
    </lineage>
</organism>
<accession>A0A5C6BMY5</accession>
<dbReference type="PANTHER" id="PTHR30509:SF9">
    <property type="entry name" value="MULTIDRUG RESISTANCE PROTEIN MDTO"/>
    <property type="match status" value="1"/>
</dbReference>
<dbReference type="AlphaFoldDB" id="A0A5C6BMY5"/>
<dbReference type="PANTHER" id="PTHR30509">
    <property type="entry name" value="P-HYDROXYBENZOIC ACID EFFLUX PUMP SUBUNIT-RELATED"/>
    <property type="match status" value="1"/>
</dbReference>
<dbReference type="Proteomes" id="UP000320735">
    <property type="component" value="Unassembled WGS sequence"/>
</dbReference>
<evidence type="ECO:0000313" key="9">
    <source>
        <dbReference type="EMBL" id="TWU13385.1"/>
    </source>
</evidence>
<evidence type="ECO:0000256" key="2">
    <source>
        <dbReference type="ARBA" id="ARBA00022448"/>
    </source>
</evidence>
<evidence type="ECO:0000256" key="7">
    <source>
        <dbReference type="SAM" id="MobiDB-lite"/>
    </source>
</evidence>
<dbReference type="InterPro" id="IPR006726">
    <property type="entry name" value="PHBA_efflux_AaeB/fusaric-R"/>
</dbReference>
<comment type="subcellular location">
    <subcellularLocation>
        <location evidence="1">Cell membrane</location>
        <topology evidence="1">Multi-pass membrane protein</topology>
    </subcellularLocation>
</comment>
<keyword evidence="2" id="KW-0813">Transport</keyword>
<proteinExistence type="predicted"/>
<feature type="transmembrane region" description="Helical" evidence="8">
    <location>
        <begin position="140"/>
        <end position="160"/>
    </location>
</feature>
<keyword evidence="4 8" id="KW-0812">Transmembrane</keyword>
<evidence type="ECO:0000256" key="8">
    <source>
        <dbReference type="SAM" id="Phobius"/>
    </source>
</evidence>
<keyword evidence="3" id="KW-1003">Cell membrane</keyword>
<evidence type="ECO:0000256" key="5">
    <source>
        <dbReference type="ARBA" id="ARBA00022989"/>
    </source>
</evidence>
<evidence type="ECO:0000256" key="1">
    <source>
        <dbReference type="ARBA" id="ARBA00004651"/>
    </source>
</evidence>
<dbReference type="Pfam" id="PF04632">
    <property type="entry name" value="FUSC"/>
    <property type="match status" value="1"/>
</dbReference>
<evidence type="ECO:0000256" key="3">
    <source>
        <dbReference type="ARBA" id="ARBA00022475"/>
    </source>
</evidence>
<name>A0A5C6BMY5_9PLAN</name>
<comment type="caution">
    <text evidence="9">The sequence shown here is derived from an EMBL/GenBank/DDBJ whole genome shotgun (WGS) entry which is preliminary data.</text>
</comment>
<feature type="transmembrane region" description="Helical" evidence="8">
    <location>
        <begin position="86"/>
        <end position="103"/>
    </location>
</feature>
<feature type="transmembrane region" description="Helical" evidence="8">
    <location>
        <begin position="21"/>
        <end position="47"/>
    </location>
</feature>
<feature type="transmembrane region" description="Helical" evidence="8">
    <location>
        <begin position="387"/>
        <end position="412"/>
    </location>
</feature>